<comment type="caution">
    <text evidence="1">The sequence shown here is derived from an EMBL/GenBank/DDBJ whole genome shotgun (WGS) entry which is preliminary data.</text>
</comment>
<evidence type="ECO:0000313" key="1">
    <source>
        <dbReference type="EMBL" id="MDQ0270740.1"/>
    </source>
</evidence>
<evidence type="ECO:0000313" key="2">
    <source>
        <dbReference type="Proteomes" id="UP001238088"/>
    </source>
</evidence>
<protein>
    <submittedName>
        <fullName evidence="1">Uncharacterized protein</fullName>
    </submittedName>
</protein>
<name>A0ABU0AL17_9BACI</name>
<dbReference type="EMBL" id="JAUSUB010000010">
    <property type="protein sequence ID" value="MDQ0270740.1"/>
    <property type="molecule type" value="Genomic_DNA"/>
</dbReference>
<accession>A0ABU0AL17</accession>
<sequence length="54" mass="6618">MHFLKANGLRYKYTALHKRTGNRMWVFERTDELKRYLDEYDARKALAKAELLER</sequence>
<reference evidence="1 2" key="1">
    <citation type="submission" date="2023-07" db="EMBL/GenBank/DDBJ databases">
        <title>Genomic Encyclopedia of Type Strains, Phase IV (KMG-IV): sequencing the most valuable type-strain genomes for metagenomic binning, comparative biology and taxonomic classification.</title>
        <authorList>
            <person name="Goeker M."/>
        </authorList>
    </citation>
    <scope>NUCLEOTIDE SEQUENCE [LARGE SCALE GENOMIC DNA]</scope>
    <source>
        <strain evidence="1 2">DSM 23494</strain>
    </source>
</reference>
<keyword evidence="2" id="KW-1185">Reference proteome</keyword>
<organism evidence="1 2">
    <name type="scientific">Cytobacillus purgationiresistens</name>
    <dbReference type="NCBI Taxonomy" id="863449"/>
    <lineage>
        <taxon>Bacteria</taxon>
        <taxon>Bacillati</taxon>
        <taxon>Bacillota</taxon>
        <taxon>Bacilli</taxon>
        <taxon>Bacillales</taxon>
        <taxon>Bacillaceae</taxon>
        <taxon>Cytobacillus</taxon>
    </lineage>
</organism>
<dbReference type="Proteomes" id="UP001238088">
    <property type="component" value="Unassembled WGS sequence"/>
</dbReference>
<gene>
    <name evidence="1" type="ORF">J2S17_002625</name>
</gene>
<proteinExistence type="predicted"/>